<keyword evidence="10" id="KW-1185">Reference proteome</keyword>
<dbReference type="STRING" id="634430.SAMN04488241_10411"/>
<dbReference type="GO" id="GO:0004499">
    <property type="term" value="F:N,N-dimethylaniline monooxygenase activity"/>
    <property type="evidence" value="ECO:0007669"/>
    <property type="project" value="InterPro"/>
</dbReference>
<dbReference type="FunFam" id="3.50.50.60:FF:000228">
    <property type="entry name" value="FAD-containing monooxygenase EthA"/>
    <property type="match status" value="1"/>
</dbReference>
<keyword evidence="5" id="KW-0521">NADP</keyword>
<keyword evidence="7" id="KW-0503">Monooxygenase</keyword>
<protein>
    <submittedName>
        <fullName evidence="9">Predicted flavoprotein CzcO associated with the cation diffusion facilitator CzcD</fullName>
    </submittedName>
</protein>
<dbReference type="InterPro" id="IPR000073">
    <property type="entry name" value="AB_hydrolase_1"/>
</dbReference>
<comment type="cofactor">
    <cofactor evidence="1">
        <name>FAD</name>
        <dbReference type="ChEBI" id="CHEBI:57692"/>
    </cofactor>
</comment>
<dbReference type="EMBL" id="FOXP01000004">
    <property type="protein sequence ID" value="SFP60119.1"/>
    <property type="molecule type" value="Genomic_DNA"/>
</dbReference>
<proteinExistence type="inferred from homology"/>
<gene>
    <name evidence="9" type="ORF">SAMN04488241_10411</name>
</gene>
<reference evidence="10" key="1">
    <citation type="submission" date="2016-10" db="EMBL/GenBank/DDBJ databases">
        <authorList>
            <person name="Varghese N."/>
            <person name="Submissions S."/>
        </authorList>
    </citation>
    <scope>NUCLEOTIDE SEQUENCE [LARGE SCALE GENOMIC DNA]</scope>
    <source>
        <strain evidence="10">CGMCC 1.9113</strain>
    </source>
</reference>
<dbReference type="SUPFAM" id="SSF51905">
    <property type="entry name" value="FAD/NAD(P)-binding domain"/>
    <property type="match status" value="1"/>
</dbReference>
<dbReference type="Gene3D" id="3.40.50.1820">
    <property type="entry name" value="alpha/beta hydrolase"/>
    <property type="match status" value="1"/>
</dbReference>
<dbReference type="InterPro" id="IPR020946">
    <property type="entry name" value="Flavin_mOase-like"/>
</dbReference>
<feature type="domain" description="AB hydrolase-1" evidence="8">
    <location>
        <begin position="564"/>
        <end position="803"/>
    </location>
</feature>
<evidence type="ECO:0000313" key="10">
    <source>
        <dbReference type="Proteomes" id="UP000199586"/>
    </source>
</evidence>
<evidence type="ECO:0000256" key="7">
    <source>
        <dbReference type="ARBA" id="ARBA00023033"/>
    </source>
</evidence>
<dbReference type="PANTHER" id="PTHR43872">
    <property type="entry name" value="MONOOXYGENASE, PUTATIVE (AFU_ORTHOLOGUE AFUA_8G02570)-RELATED"/>
    <property type="match status" value="1"/>
</dbReference>
<organism evidence="9 10">
    <name type="scientific">Sphingomonas rubra</name>
    <dbReference type="NCBI Taxonomy" id="634430"/>
    <lineage>
        <taxon>Bacteria</taxon>
        <taxon>Pseudomonadati</taxon>
        <taxon>Pseudomonadota</taxon>
        <taxon>Alphaproteobacteria</taxon>
        <taxon>Sphingomonadales</taxon>
        <taxon>Sphingomonadaceae</taxon>
        <taxon>Sphingomonas</taxon>
    </lineage>
</organism>
<dbReference type="RefSeq" id="WP_093332458.1">
    <property type="nucleotide sequence ID" value="NZ_FOXP01000004.1"/>
</dbReference>
<dbReference type="Proteomes" id="UP000199586">
    <property type="component" value="Unassembled WGS sequence"/>
</dbReference>
<dbReference type="PRINTS" id="PR00111">
    <property type="entry name" value="ABHYDROLASE"/>
</dbReference>
<dbReference type="PANTHER" id="PTHR43872:SF1">
    <property type="entry name" value="MONOOXYGENASE, PUTATIVE (AFU_ORTHOLOGUE AFUA_8G02570)-RELATED"/>
    <property type="match status" value="1"/>
</dbReference>
<dbReference type="SUPFAM" id="SSF53474">
    <property type="entry name" value="alpha/beta-Hydrolases"/>
    <property type="match status" value="1"/>
</dbReference>
<dbReference type="Pfam" id="PF00561">
    <property type="entry name" value="Abhydrolase_1"/>
    <property type="match status" value="1"/>
</dbReference>
<dbReference type="InterPro" id="IPR029058">
    <property type="entry name" value="AB_hydrolase_fold"/>
</dbReference>
<keyword evidence="6" id="KW-0560">Oxidoreductase</keyword>
<dbReference type="InterPro" id="IPR036188">
    <property type="entry name" value="FAD/NAD-bd_sf"/>
</dbReference>
<sequence>MATDTPPPEHFDVLIVGAGLSGIDAAYRLQTECAGKRYAILEARDAIGGTWDLFRYPGIRSDSDMYTLGFPFRPWPSDRAIAGGEAIRDYIADTAREFGIDAHIRFGTRVVRAAWSSADATWTVEIERDGAASRITCAFLYMASGYYDYAAGFTPAFKGVEDFAGDIVHPQHWPEQLDWTGKRVVVIGSGATAVTLVPSLADRAAHVTMLQRSPTYIVSRPSRDGFASVAHRVLPRKLAGTAAKWKSVGLGIATYAYARKRPDRMKALILKGVRAQLPDNYEIERDFEPRYAPWDQRICLIPDADLFGAMRAGKAAIVTDRIDRFTASGIALESGRELAADIVVTATGLVMRLMGGIELTVDGTVVNPADRLIYKGMMLSDVPNLALAFGYTNASWTLKCDLSARYACRLIRHMDAHGYASCTPRRDDPSVTPEPMLGFTSGYVQRANAILPHQGSKAPWRVHQNYALDLAALKFGKLEDGVMHFAERNGTVPGPSPAATATPAPRSSLPIGTVAAAAAVATVAGLALFAKLTERRIERMVPVDGRFVDVDGRRMHYLERGEGPTILMIHGLAGQMRNFSYALLDRLAADHRVILIDRPGSGYSVAGEAANVRAQAAQIARFAQTLGLERPLVVGHSLGGAVALALALDHPAAVGGLALIAPLTQPVDTVPGAFERLAIASPLARKAVAWTLATPAAMLAGQKGAEAAFAPEPVPADFATRGGGALVARPGNFQAAAADLVAANDDLPGMVARYGELRLPVAILYGREDRVLDPELHGRRLAEALPAAALTLIDGGHMIPVTRPDETADWVRMQATRSPR</sequence>
<dbReference type="Gene3D" id="3.50.50.60">
    <property type="entry name" value="FAD/NAD(P)-binding domain"/>
    <property type="match status" value="3"/>
</dbReference>
<dbReference type="AlphaFoldDB" id="A0A1I5RNJ9"/>
<dbReference type="GO" id="GO:0050661">
    <property type="term" value="F:NADP binding"/>
    <property type="evidence" value="ECO:0007669"/>
    <property type="project" value="InterPro"/>
</dbReference>
<accession>A0A1I5RNJ9</accession>
<evidence type="ECO:0000256" key="6">
    <source>
        <dbReference type="ARBA" id="ARBA00023002"/>
    </source>
</evidence>
<evidence type="ECO:0000259" key="8">
    <source>
        <dbReference type="Pfam" id="PF00561"/>
    </source>
</evidence>
<dbReference type="GO" id="GO:0050660">
    <property type="term" value="F:flavin adenine dinucleotide binding"/>
    <property type="evidence" value="ECO:0007669"/>
    <property type="project" value="InterPro"/>
</dbReference>
<dbReference type="PRINTS" id="PR00411">
    <property type="entry name" value="PNDRDTASEI"/>
</dbReference>
<evidence type="ECO:0000256" key="2">
    <source>
        <dbReference type="ARBA" id="ARBA00010139"/>
    </source>
</evidence>
<evidence type="ECO:0000256" key="1">
    <source>
        <dbReference type="ARBA" id="ARBA00001974"/>
    </source>
</evidence>
<dbReference type="InterPro" id="IPR051820">
    <property type="entry name" value="FAD-binding_MO"/>
</dbReference>
<dbReference type="Pfam" id="PF13450">
    <property type="entry name" value="NAD_binding_8"/>
    <property type="match status" value="1"/>
</dbReference>
<keyword evidence="3" id="KW-0285">Flavoprotein</keyword>
<keyword evidence="4" id="KW-0274">FAD</keyword>
<evidence type="ECO:0000256" key="3">
    <source>
        <dbReference type="ARBA" id="ARBA00022630"/>
    </source>
</evidence>
<evidence type="ECO:0000256" key="4">
    <source>
        <dbReference type="ARBA" id="ARBA00022827"/>
    </source>
</evidence>
<evidence type="ECO:0000256" key="5">
    <source>
        <dbReference type="ARBA" id="ARBA00022857"/>
    </source>
</evidence>
<dbReference type="Pfam" id="PF00743">
    <property type="entry name" value="FMO-like"/>
    <property type="match status" value="1"/>
</dbReference>
<evidence type="ECO:0000313" key="9">
    <source>
        <dbReference type="EMBL" id="SFP60119.1"/>
    </source>
</evidence>
<dbReference type="OrthoDB" id="312624at2"/>
<comment type="similarity">
    <text evidence="2">Belongs to the FAD-binding monooxygenase family.</text>
</comment>
<name>A0A1I5RNJ9_9SPHN</name>